<dbReference type="Gene3D" id="3.40.50.12140">
    <property type="entry name" value="Domain of unknown function DUF4159"/>
    <property type="match status" value="2"/>
</dbReference>
<dbReference type="InterPro" id="IPR025297">
    <property type="entry name" value="DUF4159"/>
</dbReference>
<dbReference type="SUPFAM" id="SSF48239">
    <property type="entry name" value="Terpenoid cyclases/Protein prenyltransferases"/>
    <property type="match status" value="1"/>
</dbReference>
<proteinExistence type="predicted"/>
<dbReference type="AlphaFoldDB" id="A0A7V9AAW5"/>
<comment type="caution">
    <text evidence="2">The sequence shown here is derived from an EMBL/GenBank/DDBJ whole genome shotgun (WGS) entry which is preliminary data.</text>
</comment>
<sequence length="848" mass="93671">MIGGILIAVSLPLPAQPPRPTPPNAKAAGSRAPVIKAEEELVDKVRKAIELGVKYLKSQQRDGNWEGVVLNVLADMEGGVTALATLALLTSGVPPDDPAVAKALDYLRSLPPRKTYVVGLQTMVFAEARQKRDLPLIQRNADWLIRQGVGWQIDERGRVVGGQLRGWSYPAGPSNMADNSNTQYALLGLYAAKQAGAMIDPTVWREIRAFYTRTQRVEGPMSGSWSYATLANIGGMQPSLSMTVAGVCGLYIASMGLDESEQQLDPQTGVAANCGVYSENQALTRGLNWVASHFNFDSPKSSFYNVYGIERLGRLSGERFIGRHDWYREGCQWLITRQEPSGAIVGKGGIDAAPIISTSFALLFLAKGRTPVLISKWAWGDFQFRNGVLIELSLGDSGQVNWNRKHNDVRNIVEFCSRELFDGVPLSWQVYDARRLSFDNDLAPGGRSSKDKILEEVGVLLQSPLLYINGHGRIVGGRGSLSAAQKEILKTYIEEGGFVLAEACCGDPEFAASFKELMQELFPDNTFRRLPPEHAIWSILPGITPLDFPDLEVLERGCRTVCVFSPKPLAGYWEEAKYMPKDSRRPTQRGEKAFCLARNIVAYATGLELPKPKLTRTQVVAKGAETGVTRSHFRAAQLDVGDRPAPDALKNLMAFLRDQARLDVAQTSVVLPPGDEQLFLFKFMYLHGRKPLQLSDLEIETLQANLNSGGLLFVDAACNGMEAWKAFDRSFRDLCNRLYPNHKLVVIESQLPDGREEPLFRMAREAGIDLRTVRCRREKADGSGPEIEMRTYPVLLEGIQVDGRWVVIYSKYDVGCAIEGHKAADCLGHDKESALRIAAAVVLYSLKR</sequence>
<protein>
    <submittedName>
        <fullName evidence="2">DUF4159 domain-containing protein</fullName>
    </submittedName>
</protein>
<dbReference type="Pfam" id="PF13709">
    <property type="entry name" value="DUF4159"/>
    <property type="match status" value="2"/>
</dbReference>
<evidence type="ECO:0000259" key="1">
    <source>
        <dbReference type="Pfam" id="PF13709"/>
    </source>
</evidence>
<feature type="domain" description="DUF4159" evidence="1">
    <location>
        <begin position="460"/>
        <end position="604"/>
    </location>
</feature>
<feature type="domain" description="DUF4159" evidence="1">
    <location>
        <begin position="644"/>
        <end position="846"/>
    </location>
</feature>
<gene>
    <name evidence="2" type="ORF">H0921_03160</name>
</gene>
<evidence type="ECO:0000313" key="2">
    <source>
        <dbReference type="EMBL" id="MBA2225157.1"/>
    </source>
</evidence>
<reference evidence="2 3" key="1">
    <citation type="submission" date="2020-07" db="EMBL/GenBank/DDBJ databases">
        <title>Thermogemmata thermophila gen. nov., sp. nov., a novel moderate thermophilic planctomycete from a Kamchatka hot spring.</title>
        <authorList>
            <person name="Elcheninov A.G."/>
            <person name="Podosokorskaya O.A."/>
            <person name="Kovaleva O.L."/>
            <person name="Novikov A."/>
            <person name="Bonch-Osmolovskaya E.A."/>
            <person name="Toshchakov S.V."/>
            <person name="Kublanov I.V."/>
        </authorList>
    </citation>
    <scope>NUCLEOTIDE SEQUENCE [LARGE SCALE GENOMIC DNA]</scope>
    <source>
        <strain evidence="2 3">2918</strain>
    </source>
</reference>
<dbReference type="Gene3D" id="1.50.10.20">
    <property type="match status" value="2"/>
</dbReference>
<dbReference type="RefSeq" id="WP_194536546.1">
    <property type="nucleotide sequence ID" value="NZ_JACEFB010000001.1"/>
</dbReference>
<keyword evidence="3" id="KW-1185">Reference proteome</keyword>
<dbReference type="InterPro" id="IPR008930">
    <property type="entry name" value="Terpenoid_cyclase/PrenylTrfase"/>
</dbReference>
<dbReference type="Proteomes" id="UP000542342">
    <property type="component" value="Unassembled WGS sequence"/>
</dbReference>
<evidence type="ECO:0000313" key="3">
    <source>
        <dbReference type="Proteomes" id="UP000542342"/>
    </source>
</evidence>
<dbReference type="EMBL" id="JACEFB010000001">
    <property type="protein sequence ID" value="MBA2225157.1"/>
    <property type="molecule type" value="Genomic_DNA"/>
</dbReference>
<accession>A0A7V9AAW5</accession>
<name>A0A7V9AAW5_9BACT</name>
<organism evidence="2 3">
    <name type="scientific">Thermogemmata fonticola</name>
    <dbReference type="NCBI Taxonomy" id="2755323"/>
    <lineage>
        <taxon>Bacteria</taxon>
        <taxon>Pseudomonadati</taxon>
        <taxon>Planctomycetota</taxon>
        <taxon>Planctomycetia</taxon>
        <taxon>Gemmatales</taxon>
        <taxon>Gemmataceae</taxon>
        <taxon>Thermogemmata</taxon>
    </lineage>
</organism>